<evidence type="ECO:0000313" key="2">
    <source>
        <dbReference type="EMBL" id="KAJ1114598.1"/>
    </source>
</evidence>
<organism evidence="2 3">
    <name type="scientific">Pleurodeles waltl</name>
    <name type="common">Iberian ribbed newt</name>
    <dbReference type="NCBI Taxonomy" id="8319"/>
    <lineage>
        <taxon>Eukaryota</taxon>
        <taxon>Metazoa</taxon>
        <taxon>Chordata</taxon>
        <taxon>Craniata</taxon>
        <taxon>Vertebrata</taxon>
        <taxon>Euteleostomi</taxon>
        <taxon>Amphibia</taxon>
        <taxon>Batrachia</taxon>
        <taxon>Caudata</taxon>
        <taxon>Salamandroidea</taxon>
        <taxon>Salamandridae</taxon>
        <taxon>Pleurodelinae</taxon>
        <taxon>Pleurodeles</taxon>
    </lineage>
</organism>
<accession>A0AAV7NN31</accession>
<name>A0AAV7NN31_PLEWA</name>
<gene>
    <name evidence="2" type="ORF">NDU88_002833</name>
</gene>
<dbReference type="AlphaFoldDB" id="A0AAV7NN31"/>
<dbReference type="Proteomes" id="UP001066276">
    <property type="component" value="Chromosome 8"/>
</dbReference>
<evidence type="ECO:0000256" key="1">
    <source>
        <dbReference type="SAM" id="MobiDB-lite"/>
    </source>
</evidence>
<feature type="compositionally biased region" description="Low complexity" evidence="1">
    <location>
        <begin position="131"/>
        <end position="141"/>
    </location>
</feature>
<comment type="caution">
    <text evidence="2">The sequence shown here is derived from an EMBL/GenBank/DDBJ whole genome shotgun (WGS) entry which is preliminary data.</text>
</comment>
<proteinExistence type="predicted"/>
<feature type="region of interest" description="Disordered" evidence="1">
    <location>
        <begin position="122"/>
        <end position="142"/>
    </location>
</feature>
<keyword evidence="3" id="KW-1185">Reference proteome</keyword>
<dbReference type="EMBL" id="JANPWB010000012">
    <property type="protein sequence ID" value="KAJ1114598.1"/>
    <property type="molecule type" value="Genomic_DNA"/>
</dbReference>
<evidence type="ECO:0000313" key="3">
    <source>
        <dbReference type="Proteomes" id="UP001066276"/>
    </source>
</evidence>
<sequence length="278" mass="30559">MQKASGLVECALTLHPGGSLVDPNHALAATRAVSPLGRKAIEEIRPISPADTALAADDEAGEALTATQGAAGGEITGKNTNLTSVLAYACSRYQRLGELHTCIDNMADNFFLLSNQFESLDDESEPRHSSRSLMSDMSSLGSGDGSIGQYPLELTRHIRHCQKKRSKLCYRAEVMWLNQLLKAKNCCGTIRCHPVWRKVSLESRLPLRSGLTPSLWRKSTRASWLIGKKLKQTAVRPKMLIGNCKVPFDGWPKLALSSQTGWESLKQGMFLWSLWGAH</sequence>
<protein>
    <submittedName>
        <fullName evidence="2">Uncharacterized protein</fullName>
    </submittedName>
</protein>
<reference evidence="2" key="1">
    <citation type="journal article" date="2022" name="bioRxiv">
        <title>Sequencing and chromosome-scale assembly of the giantPleurodeles waltlgenome.</title>
        <authorList>
            <person name="Brown T."/>
            <person name="Elewa A."/>
            <person name="Iarovenko S."/>
            <person name="Subramanian E."/>
            <person name="Araus A.J."/>
            <person name="Petzold A."/>
            <person name="Susuki M."/>
            <person name="Suzuki K.-i.T."/>
            <person name="Hayashi T."/>
            <person name="Toyoda A."/>
            <person name="Oliveira C."/>
            <person name="Osipova E."/>
            <person name="Leigh N.D."/>
            <person name="Simon A."/>
            <person name="Yun M.H."/>
        </authorList>
    </citation>
    <scope>NUCLEOTIDE SEQUENCE</scope>
    <source>
        <strain evidence="2">20211129_DDA</strain>
        <tissue evidence="2">Liver</tissue>
    </source>
</reference>